<dbReference type="KEGG" id="paco:AACT_1264"/>
<dbReference type="EMBL" id="CP042652">
    <property type="protein sequence ID" value="QKE28443.1"/>
    <property type="molecule type" value="Genomic_DNA"/>
</dbReference>
<keyword evidence="3" id="KW-1185">Reference proteome</keyword>
<reference evidence="2 3" key="1">
    <citation type="submission" date="2019-08" db="EMBL/GenBank/DDBJ databases">
        <title>Complete genome sequence of Arcobacter acticola.</title>
        <authorList>
            <person name="Miller W."/>
        </authorList>
    </citation>
    <scope>NUCLEOTIDE SEQUENCE [LARGE SCALE GENOMIC DNA]</scope>
    <source>
        <strain evidence="2 3">KCTC 52212</strain>
    </source>
</reference>
<evidence type="ECO:0008006" key="4">
    <source>
        <dbReference type="Google" id="ProtNLM"/>
    </source>
</evidence>
<evidence type="ECO:0000313" key="3">
    <source>
        <dbReference type="Proteomes" id="UP000503483"/>
    </source>
</evidence>
<dbReference type="Pfam" id="PF20098">
    <property type="entry name" value="DUF6488"/>
    <property type="match status" value="1"/>
</dbReference>
<sequence>MRTMIKKGLLAVTLMIGFNPLYAGTGHSHAPVEASTTIIKTVAKEEINRLAKSGKIDNSWLNKDINKIEKYNQGQEWRVIFNNDKIEDAAKQTLYIFVDNAGKLTGSNYTGK</sequence>
<proteinExistence type="predicted"/>
<dbReference type="Proteomes" id="UP000503483">
    <property type="component" value="Chromosome"/>
</dbReference>
<protein>
    <recommendedName>
        <fullName evidence="4">PepSY domain-containing protein</fullName>
    </recommendedName>
</protein>
<feature type="signal peptide" evidence="1">
    <location>
        <begin position="1"/>
        <end position="23"/>
    </location>
</feature>
<keyword evidence="1" id="KW-0732">Signal</keyword>
<dbReference type="RefSeq" id="WP_172126017.1">
    <property type="nucleotide sequence ID" value="NZ_CP042652.1"/>
</dbReference>
<gene>
    <name evidence="2" type="ORF">AACT_1264</name>
</gene>
<evidence type="ECO:0000256" key="1">
    <source>
        <dbReference type="SAM" id="SignalP"/>
    </source>
</evidence>
<feature type="chain" id="PRO_5026852127" description="PepSY domain-containing protein" evidence="1">
    <location>
        <begin position="24"/>
        <end position="112"/>
    </location>
</feature>
<evidence type="ECO:0000313" key="2">
    <source>
        <dbReference type="EMBL" id="QKE28443.1"/>
    </source>
</evidence>
<name>A0A6M8EAU2_9BACT</name>
<dbReference type="AlphaFoldDB" id="A0A6M8EAU2"/>
<dbReference type="InterPro" id="IPR045503">
    <property type="entry name" value="DUF6488"/>
</dbReference>
<organism evidence="2 3">
    <name type="scientific">Arcobacter acticola</name>
    <dbReference type="NCBI Taxonomy" id="1849015"/>
    <lineage>
        <taxon>Bacteria</taxon>
        <taxon>Pseudomonadati</taxon>
        <taxon>Campylobacterota</taxon>
        <taxon>Epsilonproteobacteria</taxon>
        <taxon>Campylobacterales</taxon>
        <taxon>Arcobacteraceae</taxon>
        <taxon>Arcobacter</taxon>
    </lineage>
</organism>
<accession>A0A6M8EAU2</accession>